<feature type="transmembrane region" description="Helical" evidence="2">
    <location>
        <begin position="306"/>
        <end position="326"/>
    </location>
</feature>
<dbReference type="Proteomes" id="UP001303647">
    <property type="component" value="Unassembled WGS sequence"/>
</dbReference>
<keyword evidence="4" id="KW-1185">Reference proteome</keyword>
<keyword evidence="2" id="KW-1133">Transmembrane helix</keyword>
<feature type="compositionally biased region" description="Basic and acidic residues" evidence="1">
    <location>
        <begin position="100"/>
        <end position="116"/>
    </location>
</feature>
<dbReference type="GO" id="GO:0006506">
    <property type="term" value="P:GPI anchor biosynthetic process"/>
    <property type="evidence" value="ECO:0007669"/>
    <property type="project" value="InterPro"/>
</dbReference>
<evidence type="ECO:0000313" key="4">
    <source>
        <dbReference type="Proteomes" id="UP001303647"/>
    </source>
</evidence>
<feature type="transmembrane region" description="Helical" evidence="2">
    <location>
        <begin position="30"/>
        <end position="52"/>
    </location>
</feature>
<protein>
    <recommendedName>
        <fullName evidence="5">Integral membrane protein</fullName>
    </recommendedName>
</protein>
<dbReference type="GO" id="GO:0016757">
    <property type="term" value="F:glycosyltransferase activity"/>
    <property type="evidence" value="ECO:0007669"/>
    <property type="project" value="InterPro"/>
</dbReference>
<dbReference type="PANTHER" id="PTHR31410">
    <property type="entry name" value="TRANSMEMBRANE PROTEIN 246"/>
    <property type="match status" value="1"/>
</dbReference>
<evidence type="ECO:0000256" key="1">
    <source>
        <dbReference type="SAM" id="MobiDB-lite"/>
    </source>
</evidence>
<dbReference type="AlphaFoldDB" id="A0AAN7D469"/>
<gene>
    <name evidence="3" type="ORF">C7999DRAFT_27610</name>
</gene>
<dbReference type="EMBL" id="MU857603">
    <property type="protein sequence ID" value="KAK4251922.1"/>
    <property type="molecule type" value="Genomic_DNA"/>
</dbReference>
<sequence>MLRRCHGSGSLTKLGSGIVNLPLRILSIPAARALLVCAFLWLLGFTYGRLFLWRDPHSAYFRSDGVYDLDYSAARQAEARAFIDEVTAEVAAAAAAQTDPKTDGKGKGKGKGKGDAKTPQPRPKAGPTPAVCAAFATVRREGDIARHYLADAVGSMLAGLDPRERAAIHLKLLFANTDPAQHPDWKAPWVDALVDDASGYRGLTKLERAGLRKAEEERDLQLKGVYDYLYVVERCLEDTDTPFIAIFEDDIIFSGDWAARTLRGLQYLVRDYKKPEGDKDWLYMRLFYTETHLGFSAERDWWYNHLPLTLAIAAGSSAVLLVLLRLLGCGARLRLDWATIAVVSLLVAPGFTALAFMAGKHNLPLPGYSLHHNVPFGPPDSALAAGVSPMDKNACCTQALVFHRGALPGLIKNLRKRERGQTDSMIEEYCDATGFKRFALREQAVQHVGLVSSRGMRQVDAQSVWAFWFEAYKPNAVEKSHRQVVEEVDWAMFDKLAAGG</sequence>
<keyword evidence="2" id="KW-0472">Membrane</keyword>
<dbReference type="PANTHER" id="PTHR31410:SF1">
    <property type="entry name" value="POST-GPI ATTACHMENT TO PROTEINS FACTOR 4"/>
    <property type="match status" value="1"/>
</dbReference>
<keyword evidence="2" id="KW-0812">Transmembrane</keyword>
<reference evidence="3" key="2">
    <citation type="submission" date="2023-05" db="EMBL/GenBank/DDBJ databases">
        <authorList>
            <consortium name="Lawrence Berkeley National Laboratory"/>
            <person name="Steindorff A."/>
            <person name="Hensen N."/>
            <person name="Bonometti L."/>
            <person name="Westerberg I."/>
            <person name="Brannstrom I.O."/>
            <person name="Guillou S."/>
            <person name="Cros-Aarteil S."/>
            <person name="Calhoun S."/>
            <person name="Haridas S."/>
            <person name="Kuo A."/>
            <person name="Mondo S."/>
            <person name="Pangilinan J."/>
            <person name="Riley R."/>
            <person name="Labutti K."/>
            <person name="Andreopoulos B."/>
            <person name="Lipzen A."/>
            <person name="Chen C."/>
            <person name="Yanf M."/>
            <person name="Daum C."/>
            <person name="Ng V."/>
            <person name="Clum A."/>
            <person name="Ohm R."/>
            <person name="Martin F."/>
            <person name="Silar P."/>
            <person name="Natvig D."/>
            <person name="Lalanne C."/>
            <person name="Gautier V."/>
            <person name="Ament-Velasquez S.L."/>
            <person name="Kruys A."/>
            <person name="Hutchinson M.I."/>
            <person name="Powell A.J."/>
            <person name="Barry K."/>
            <person name="Miller A.N."/>
            <person name="Grigoriev I.V."/>
            <person name="Debuchy R."/>
            <person name="Gladieux P."/>
            <person name="Thoren M.H."/>
            <person name="Johannesson H."/>
        </authorList>
    </citation>
    <scope>NUCLEOTIDE SEQUENCE</scope>
    <source>
        <strain evidence="3">CBS 359.72</strain>
    </source>
</reference>
<comment type="caution">
    <text evidence="3">The sequence shown here is derived from an EMBL/GenBank/DDBJ whole genome shotgun (WGS) entry which is preliminary data.</text>
</comment>
<accession>A0AAN7D469</accession>
<proteinExistence type="predicted"/>
<evidence type="ECO:0008006" key="5">
    <source>
        <dbReference type="Google" id="ProtNLM"/>
    </source>
</evidence>
<evidence type="ECO:0000256" key="2">
    <source>
        <dbReference type="SAM" id="Phobius"/>
    </source>
</evidence>
<evidence type="ECO:0000313" key="3">
    <source>
        <dbReference type="EMBL" id="KAK4251922.1"/>
    </source>
</evidence>
<dbReference type="CDD" id="cd22189">
    <property type="entry name" value="PGAP4-like_fungal"/>
    <property type="match status" value="1"/>
</dbReference>
<reference evidence="3" key="1">
    <citation type="journal article" date="2023" name="Mol. Phylogenet. Evol.">
        <title>Genome-scale phylogeny and comparative genomics of the fungal order Sordariales.</title>
        <authorList>
            <person name="Hensen N."/>
            <person name="Bonometti L."/>
            <person name="Westerberg I."/>
            <person name="Brannstrom I.O."/>
            <person name="Guillou S."/>
            <person name="Cros-Aarteil S."/>
            <person name="Calhoun S."/>
            <person name="Haridas S."/>
            <person name="Kuo A."/>
            <person name="Mondo S."/>
            <person name="Pangilinan J."/>
            <person name="Riley R."/>
            <person name="LaButti K."/>
            <person name="Andreopoulos B."/>
            <person name="Lipzen A."/>
            <person name="Chen C."/>
            <person name="Yan M."/>
            <person name="Daum C."/>
            <person name="Ng V."/>
            <person name="Clum A."/>
            <person name="Steindorff A."/>
            <person name="Ohm R.A."/>
            <person name="Martin F."/>
            <person name="Silar P."/>
            <person name="Natvig D.O."/>
            <person name="Lalanne C."/>
            <person name="Gautier V."/>
            <person name="Ament-Velasquez S.L."/>
            <person name="Kruys A."/>
            <person name="Hutchinson M.I."/>
            <person name="Powell A.J."/>
            <person name="Barry K."/>
            <person name="Miller A.N."/>
            <person name="Grigoriev I.V."/>
            <person name="Debuchy R."/>
            <person name="Gladieux P."/>
            <person name="Hiltunen Thoren M."/>
            <person name="Johannesson H."/>
        </authorList>
    </citation>
    <scope>NUCLEOTIDE SEQUENCE</scope>
    <source>
        <strain evidence="3">CBS 359.72</strain>
    </source>
</reference>
<dbReference type="GO" id="GO:0000139">
    <property type="term" value="C:Golgi membrane"/>
    <property type="evidence" value="ECO:0007669"/>
    <property type="project" value="InterPro"/>
</dbReference>
<feature type="region of interest" description="Disordered" evidence="1">
    <location>
        <begin position="94"/>
        <end position="129"/>
    </location>
</feature>
<name>A0AAN7D469_9PEZI</name>
<dbReference type="InterPro" id="IPR029675">
    <property type="entry name" value="PGAP4"/>
</dbReference>
<feature type="transmembrane region" description="Helical" evidence="2">
    <location>
        <begin position="338"/>
        <end position="358"/>
    </location>
</feature>
<organism evidence="3 4">
    <name type="scientific">Corynascus novoguineensis</name>
    <dbReference type="NCBI Taxonomy" id="1126955"/>
    <lineage>
        <taxon>Eukaryota</taxon>
        <taxon>Fungi</taxon>
        <taxon>Dikarya</taxon>
        <taxon>Ascomycota</taxon>
        <taxon>Pezizomycotina</taxon>
        <taxon>Sordariomycetes</taxon>
        <taxon>Sordariomycetidae</taxon>
        <taxon>Sordariales</taxon>
        <taxon>Chaetomiaceae</taxon>
        <taxon>Corynascus</taxon>
    </lineage>
</organism>